<proteinExistence type="predicted"/>
<reference evidence="1 2" key="1">
    <citation type="journal article" date="2020" name="Phytopathology">
        <title>Genome Sequence Resources of Colletotrichum truncatum, C. plurivorum, C. musicola, and C. sojae: Four Species Pathogenic to Soybean (Glycine max).</title>
        <authorList>
            <person name="Rogerio F."/>
            <person name="Boufleur T.R."/>
            <person name="Ciampi-Guillardi M."/>
            <person name="Sukno S.A."/>
            <person name="Thon M.R."/>
            <person name="Massola Junior N.S."/>
            <person name="Baroncelli R."/>
        </authorList>
    </citation>
    <scope>NUCLEOTIDE SEQUENCE [LARGE SCALE GENOMIC DNA]</scope>
    <source>
        <strain evidence="1 2">CMES1059</strain>
    </source>
</reference>
<name>A0ACC3ZFJ2_COLTU</name>
<dbReference type="EMBL" id="VUJX02000001">
    <property type="protein sequence ID" value="KAL0942914.1"/>
    <property type="molecule type" value="Genomic_DNA"/>
</dbReference>
<evidence type="ECO:0000313" key="1">
    <source>
        <dbReference type="EMBL" id="KAL0942914.1"/>
    </source>
</evidence>
<comment type="caution">
    <text evidence="1">The sequence shown here is derived from an EMBL/GenBank/DDBJ whole genome shotgun (WGS) entry which is preliminary data.</text>
</comment>
<keyword evidence="2" id="KW-1185">Reference proteome</keyword>
<sequence>MSTSSTNFGIFTSPFIRPDIYTQTVSNDITTDVTMPQKRKFKGSRKPPSNPKEKEPSTKDIEIPYRDAKASPCEAVFEKSV</sequence>
<dbReference type="Proteomes" id="UP000805649">
    <property type="component" value="Unassembled WGS sequence"/>
</dbReference>
<accession>A0ACC3ZFJ2</accession>
<evidence type="ECO:0000313" key="2">
    <source>
        <dbReference type="Proteomes" id="UP000805649"/>
    </source>
</evidence>
<gene>
    <name evidence="1" type="ORF">CTRU02_200800</name>
</gene>
<protein>
    <submittedName>
        <fullName evidence="1">Uncharacterized protein</fullName>
    </submittedName>
</protein>
<organism evidence="1 2">
    <name type="scientific">Colletotrichum truncatum</name>
    <name type="common">Anthracnose fungus</name>
    <name type="synonym">Colletotrichum capsici</name>
    <dbReference type="NCBI Taxonomy" id="5467"/>
    <lineage>
        <taxon>Eukaryota</taxon>
        <taxon>Fungi</taxon>
        <taxon>Dikarya</taxon>
        <taxon>Ascomycota</taxon>
        <taxon>Pezizomycotina</taxon>
        <taxon>Sordariomycetes</taxon>
        <taxon>Hypocreomycetidae</taxon>
        <taxon>Glomerellales</taxon>
        <taxon>Glomerellaceae</taxon>
        <taxon>Colletotrichum</taxon>
        <taxon>Colletotrichum truncatum species complex</taxon>
    </lineage>
</organism>